<dbReference type="RefSeq" id="WP_071428240.1">
    <property type="nucleotide sequence ID" value="NZ_JADNPM010000027.1"/>
</dbReference>
<dbReference type="Proteomes" id="UP000446657">
    <property type="component" value="Unassembled WGS sequence"/>
</dbReference>
<gene>
    <name evidence="2" type="ORF">GMD30_17390</name>
</gene>
<proteinExistence type="predicted"/>
<evidence type="ECO:0000313" key="2">
    <source>
        <dbReference type="EMBL" id="MTR83381.1"/>
    </source>
</evidence>
<reference evidence="2 3" key="1">
    <citation type="journal article" date="2019" name="Nat. Med.">
        <title>A library of human gut bacterial isolates paired with longitudinal multiomics data enables mechanistic microbiome research.</title>
        <authorList>
            <person name="Poyet M."/>
            <person name="Groussin M."/>
            <person name="Gibbons S.M."/>
            <person name="Avila-Pacheco J."/>
            <person name="Jiang X."/>
            <person name="Kearney S.M."/>
            <person name="Perrotta A.R."/>
            <person name="Berdy B."/>
            <person name="Zhao S."/>
            <person name="Lieberman T.D."/>
            <person name="Swanson P.K."/>
            <person name="Smith M."/>
            <person name="Roesemann S."/>
            <person name="Alexander J.E."/>
            <person name="Rich S.A."/>
            <person name="Livny J."/>
            <person name="Vlamakis H."/>
            <person name="Clish C."/>
            <person name="Bullock K."/>
            <person name="Deik A."/>
            <person name="Scott J."/>
            <person name="Pierce K.A."/>
            <person name="Xavier R.J."/>
            <person name="Alm E.J."/>
        </authorList>
    </citation>
    <scope>NUCLEOTIDE SEQUENCE [LARGE SCALE GENOMIC DNA]</scope>
    <source>
        <strain evidence="2 3">BIOML-A1</strain>
    </source>
</reference>
<keyword evidence="1" id="KW-1133">Transmembrane helix</keyword>
<dbReference type="AlphaFoldDB" id="A0A844KT54"/>
<accession>A0A844KT54</accession>
<dbReference type="EMBL" id="WNAL01000091">
    <property type="protein sequence ID" value="MTR83381.1"/>
    <property type="molecule type" value="Genomic_DNA"/>
</dbReference>
<organism evidence="2 3">
    <name type="scientific">Roseburia faecis</name>
    <dbReference type="NCBI Taxonomy" id="301302"/>
    <lineage>
        <taxon>Bacteria</taxon>
        <taxon>Bacillati</taxon>
        <taxon>Bacillota</taxon>
        <taxon>Clostridia</taxon>
        <taxon>Lachnospirales</taxon>
        <taxon>Lachnospiraceae</taxon>
        <taxon>Roseburia</taxon>
    </lineage>
</organism>
<keyword evidence="1" id="KW-0812">Transmembrane</keyword>
<feature type="transmembrane region" description="Helical" evidence="1">
    <location>
        <begin position="12"/>
        <end position="29"/>
    </location>
</feature>
<protein>
    <submittedName>
        <fullName evidence="2">Uncharacterized protein</fullName>
    </submittedName>
</protein>
<sequence>MKNIGYTLKRYKIWVIAIIIVILAIVSLTKSKTIEDYFLSNYESATEILYHDNFSENYEVVFFLEDNGYISCALLKNKWIGYQILRTSGKLNLYNPGYLCSFFYDDNESLWIDWGIITDNSIQSVWTESEEMKIVDTPYSYRICWLTGSGEEPQNHVEKK</sequence>
<keyword evidence="1" id="KW-0472">Membrane</keyword>
<evidence type="ECO:0000256" key="1">
    <source>
        <dbReference type="SAM" id="Phobius"/>
    </source>
</evidence>
<name>A0A844KT54_9FIRM</name>
<comment type="caution">
    <text evidence="2">The sequence shown here is derived from an EMBL/GenBank/DDBJ whole genome shotgun (WGS) entry which is preliminary data.</text>
</comment>
<evidence type="ECO:0000313" key="3">
    <source>
        <dbReference type="Proteomes" id="UP000446657"/>
    </source>
</evidence>